<keyword evidence="7" id="KW-1185">Reference proteome</keyword>
<dbReference type="SUPFAM" id="SSF56112">
    <property type="entry name" value="Protein kinase-like (PK-like)"/>
    <property type="match status" value="1"/>
</dbReference>
<evidence type="ECO:0000256" key="4">
    <source>
        <dbReference type="ARBA" id="ARBA00022840"/>
    </source>
</evidence>
<sequence>WRVITHPNLHPFLGYRSQPEPMLISPWCHHGNIADYLERKPGLSRLDKLRLICQAACGLEHLHSRTPPICHSNLKPQNVLINDRLEVVLSDFGMDLLLEAEEWWTMIKEPRYWDFEYLAPELLTGENSRRTQETDVFAFGGLVLAAMSGEPPFHGLPASHIILHIATNRQPNPEQHPELPSSDPLWSLMRGCWSETPKARSTMQEVVREVSLHGS</sequence>
<dbReference type="AlphaFoldDB" id="A0A0C3QKF1"/>
<evidence type="ECO:0000256" key="2">
    <source>
        <dbReference type="ARBA" id="ARBA00022741"/>
    </source>
</evidence>
<keyword evidence="4" id="KW-0067">ATP-binding</keyword>
<feature type="domain" description="Protein kinase" evidence="5">
    <location>
        <begin position="1"/>
        <end position="215"/>
    </location>
</feature>
<keyword evidence="2" id="KW-0547">Nucleotide-binding</keyword>
<dbReference type="EMBL" id="KN822951">
    <property type="protein sequence ID" value="KIO32985.1"/>
    <property type="molecule type" value="Genomic_DNA"/>
</dbReference>
<evidence type="ECO:0000259" key="5">
    <source>
        <dbReference type="PROSITE" id="PS50011"/>
    </source>
</evidence>
<feature type="non-terminal residue" evidence="6">
    <location>
        <position position="1"/>
    </location>
</feature>
<dbReference type="GO" id="GO:0004674">
    <property type="term" value="F:protein serine/threonine kinase activity"/>
    <property type="evidence" value="ECO:0007669"/>
    <property type="project" value="TreeGrafter"/>
</dbReference>
<evidence type="ECO:0000256" key="3">
    <source>
        <dbReference type="ARBA" id="ARBA00022777"/>
    </source>
</evidence>
<organism evidence="6 7">
    <name type="scientific">Tulasnella calospora MUT 4182</name>
    <dbReference type="NCBI Taxonomy" id="1051891"/>
    <lineage>
        <taxon>Eukaryota</taxon>
        <taxon>Fungi</taxon>
        <taxon>Dikarya</taxon>
        <taxon>Basidiomycota</taxon>
        <taxon>Agaricomycotina</taxon>
        <taxon>Agaricomycetes</taxon>
        <taxon>Cantharellales</taxon>
        <taxon>Tulasnellaceae</taxon>
        <taxon>Tulasnella</taxon>
    </lineage>
</organism>
<keyword evidence="3" id="KW-0418">Kinase</keyword>
<gene>
    <name evidence="6" type="ORF">M407DRAFT_65924</name>
</gene>
<name>A0A0C3QKF1_9AGAM</name>
<dbReference type="InterPro" id="IPR011009">
    <property type="entry name" value="Kinase-like_dom_sf"/>
</dbReference>
<dbReference type="InterPro" id="IPR001245">
    <property type="entry name" value="Ser-Thr/Tyr_kinase_cat_dom"/>
</dbReference>
<protein>
    <recommendedName>
        <fullName evidence="5">Protein kinase domain-containing protein</fullName>
    </recommendedName>
</protein>
<dbReference type="InterPro" id="IPR051681">
    <property type="entry name" value="Ser/Thr_Kinases-Pseudokinases"/>
</dbReference>
<evidence type="ECO:0000313" key="7">
    <source>
        <dbReference type="Proteomes" id="UP000054248"/>
    </source>
</evidence>
<dbReference type="InterPro" id="IPR000719">
    <property type="entry name" value="Prot_kinase_dom"/>
</dbReference>
<reference evidence="6 7" key="1">
    <citation type="submission" date="2014-04" db="EMBL/GenBank/DDBJ databases">
        <authorList>
            <consortium name="DOE Joint Genome Institute"/>
            <person name="Kuo A."/>
            <person name="Girlanda M."/>
            <person name="Perotto S."/>
            <person name="Kohler A."/>
            <person name="Nagy L.G."/>
            <person name="Floudas D."/>
            <person name="Copeland A."/>
            <person name="Barry K.W."/>
            <person name="Cichocki N."/>
            <person name="Veneault-Fourrey C."/>
            <person name="LaButti K."/>
            <person name="Lindquist E.A."/>
            <person name="Lipzen A."/>
            <person name="Lundell T."/>
            <person name="Morin E."/>
            <person name="Murat C."/>
            <person name="Sun H."/>
            <person name="Tunlid A."/>
            <person name="Henrissat B."/>
            <person name="Grigoriev I.V."/>
            <person name="Hibbett D.S."/>
            <person name="Martin F."/>
            <person name="Nordberg H.P."/>
            <person name="Cantor M.N."/>
            <person name="Hua S.X."/>
        </authorList>
    </citation>
    <scope>NUCLEOTIDE SEQUENCE [LARGE SCALE GENOMIC DNA]</scope>
    <source>
        <strain evidence="6 7">MUT 4182</strain>
    </source>
</reference>
<dbReference type="PROSITE" id="PS50011">
    <property type="entry name" value="PROTEIN_KINASE_DOM"/>
    <property type="match status" value="1"/>
</dbReference>
<dbReference type="PANTHER" id="PTHR44329">
    <property type="entry name" value="SERINE/THREONINE-PROTEIN KINASE TNNI3K-RELATED"/>
    <property type="match status" value="1"/>
</dbReference>
<dbReference type="OrthoDB" id="5966500at2759"/>
<evidence type="ECO:0000256" key="1">
    <source>
        <dbReference type="ARBA" id="ARBA00022679"/>
    </source>
</evidence>
<proteinExistence type="predicted"/>
<reference evidence="7" key="2">
    <citation type="submission" date="2015-01" db="EMBL/GenBank/DDBJ databases">
        <title>Evolutionary Origins and Diversification of the Mycorrhizal Mutualists.</title>
        <authorList>
            <consortium name="DOE Joint Genome Institute"/>
            <consortium name="Mycorrhizal Genomics Consortium"/>
            <person name="Kohler A."/>
            <person name="Kuo A."/>
            <person name="Nagy L.G."/>
            <person name="Floudas D."/>
            <person name="Copeland A."/>
            <person name="Barry K.W."/>
            <person name="Cichocki N."/>
            <person name="Veneault-Fourrey C."/>
            <person name="LaButti K."/>
            <person name="Lindquist E.A."/>
            <person name="Lipzen A."/>
            <person name="Lundell T."/>
            <person name="Morin E."/>
            <person name="Murat C."/>
            <person name="Riley R."/>
            <person name="Ohm R."/>
            <person name="Sun H."/>
            <person name="Tunlid A."/>
            <person name="Henrissat B."/>
            <person name="Grigoriev I.V."/>
            <person name="Hibbett D.S."/>
            <person name="Martin F."/>
        </authorList>
    </citation>
    <scope>NUCLEOTIDE SEQUENCE [LARGE SCALE GENOMIC DNA]</scope>
    <source>
        <strain evidence="7">MUT 4182</strain>
    </source>
</reference>
<dbReference type="STRING" id="1051891.A0A0C3QKF1"/>
<accession>A0A0C3QKF1</accession>
<evidence type="ECO:0000313" key="6">
    <source>
        <dbReference type="EMBL" id="KIO32985.1"/>
    </source>
</evidence>
<dbReference type="Pfam" id="PF07714">
    <property type="entry name" value="PK_Tyr_Ser-Thr"/>
    <property type="match status" value="1"/>
</dbReference>
<dbReference type="GO" id="GO:0005524">
    <property type="term" value="F:ATP binding"/>
    <property type="evidence" value="ECO:0007669"/>
    <property type="project" value="UniProtKB-KW"/>
</dbReference>
<keyword evidence="1" id="KW-0808">Transferase</keyword>
<dbReference type="Proteomes" id="UP000054248">
    <property type="component" value="Unassembled WGS sequence"/>
</dbReference>
<dbReference type="HOGENOM" id="CLU_000288_7_18_1"/>
<dbReference type="Gene3D" id="1.10.510.10">
    <property type="entry name" value="Transferase(Phosphotransferase) domain 1"/>
    <property type="match status" value="1"/>
</dbReference>
<dbReference type="PANTHER" id="PTHR44329:SF288">
    <property type="entry name" value="MITOGEN-ACTIVATED PROTEIN KINASE KINASE KINASE 20"/>
    <property type="match status" value="1"/>
</dbReference>